<name>A0A182NW69_9DIPT</name>
<keyword evidence="1" id="KW-0812">Transmembrane</keyword>
<protein>
    <submittedName>
        <fullName evidence="2">Uncharacterized protein</fullName>
    </submittedName>
</protein>
<dbReference type="AlphaFoldDB" id="A0A182NW69"/>
<keyword evidence="1" id="KW-1133">Transmembrane helix</keyword>
<keyword evidence="1" id="KW-0472">Membrane</keyword>
<keyword evidence="3" id="KW-1185">Reference proteome</keyword>
<accession>A0A182NW69</accession>
<reference evidence="2" key="2">
    <citation type="submission" date="2020-05" db="UniProtKB">
        <authorList>
            <consortium name="EnsemblMetazoa"/>
        </authorList>
    </citation>
    <scope>IDENTIFICATION</scope>
    <source>
        <strain evidence="2">WRAIR2</strain>
    </source>
</reference>
<dbReference type="Proteomes" id="UP000075884">
    <property type="component" value="Unassembled WGS sequence"/>
</dbReference>
<dbReference type="EnsemblMetazoa" id="ADIR014150-RA">
    <property type="protein sequence ID" value="ADIR014150-PA"/>
    <property type="gene ID" value="ADIR014150"/>
</dbReference>
<organism evidence="2 3">
    <name type="scientific">Anopheles dirus</name>
    <dbReference type="NCBI Taxonomy" id="7168"/>
    <lineage>
        <taxon>Eukaryota</taxon>
        <taxon>Metazoa</taxon>
        <taxon>Ecdysozoa</taxon>
        <taxon>Arthropoda</taxon>
        <taxon>Hexapoda</taxon>
        <taxon>Insecta</taxon>
        <taxon>Pterygota</taxon>
        <taxon>Neoptera</taxon>
        <taxon>Endopterygota</taxon>
        <taxon>Diptera</taxon>
        <taxon>Nematocera</taxon>
        <taxon>Culicoidea</taxon>
        <taxon>Culicidae</taxon>
        <taxon>Anophelinae</taxon>
        <taxon>Anopheles</taxon>
    </lineage>
</organism>
<evidence type="ECO:0000256" key="1">
    <source>
        <dbReference type="SAM" id="Phobius"/>
    </source>
</evidence>
<proteinExistence type="predicted"/>
<dbReference type="VEuPathDB" id="VectorBase:ADIR014150"/>
<feature type="transmembrane region" description="Helical" evidence="1">
    <location>
        <begin position="20"/>
        <end position="37"/>
    </location>
</feature>
<sequence length="58" mass="6496">MLVGFDGICRVTIIANSSHLIGVCVVSWFTSFCWLTFSPRSPSTVRYPSLFANRRAIN</sequence>
<evidence type="ECO:0000313" key="2">
    <source>
        <dbReference type="EnsemblMetazoa" id="ADIR014150-PA"/>
    </source>
</evidence>
<evidence type="ECO:0000313" key="3">
    <source>
        <dbReference type="Proteomes" id="UP000075884"/>
    </source>
</evidence>
<reference evidence="3" key="1">
    <citation type="submission" date="2013-03" db="EMBL/GenBank/DDBJ databases">
        <title>The Genome Sequence of Anopheles dirus WRAIR2.</title>
        <authorList>
            <consortium name="The Broad Institute Genomics Platform"/>
            <person name="Neafsey D.E."/>
            <person name="Walton C."/>
            <person name="Walker B."/>
            <person name="Young S.K."/>
            <person name="Zeng Q."/>
            <person name="Gargeya S."/>
            <person name="Fitzgerald M."/>
            <person name="Haas B."/>
            <person name="Abouelleil A."/>
            <person name="Allen A.W."/>
            <person name="Alvarado L."/>
            <person name="Arachchi H.M."/>
            <person name="Berlin A.M."/>
            <person name="Chapman S.B."/>
            <person name="Gainer-Dewar J."/>
            <person name="Goldberg J."/>
            <person name="Griggs A."/>
            <person name="Gujja S."/>
            <person name="Hansen M."/>
            <person name="Howarth C."/>
            <person name="Imamovic A."/>
            <person name="Ireland A."/>
            <person name="Larimer J."/>
            <person name="McCowan C."/>
            <person name="Murphy C."/>
            <person name="Pearson M."/>
            <person name="Poon T.W."/>
            <person name="Priest M."/>
            <person name="Roberts A."/>
            <person name="Saif S."/>
            <person name="Shea T."/>
            <person name="Sisk P."/>
            <person name="Sykes S."/>
            <person name="Wortman J."/>
            <person name="Nusbaum C."/>
            <person name="Birren B."/>
        </authorList>
    </citation>
    <scope>NUCLEOTIDE SEQUENCE [LARGE SCALE GENOMIC DNA]</scope>
    <source>
        <strain evidence="3">WRAIR2</strain>
    </source>
</reference>